<protein>
    <recommendedName>
        <fullName evidence="6">Putative mRNA interferase YoeB</fullName>
    </recommendedName>
</protein>
<evidence type="ECO:0000256" key="2">
    <source>
        <dbReference type="ARBA" id="ARBA00022649"/>
    </source>
</evidence>
<accession>A0A850R068</accession>
<dbReference type="Pfam" id="PF06769">
    <property type="entry name" value="YoeB_toxin"/>
    <property type="match status" value="1"/>
</dbReference>
<organism evidence="7 8">
    <name type="scientific">Allochromatium humboldtianum</name>
    <dbReference type="NCBI Taxonomy" id="504901"/>
    <lineage>
        <taxon>Bacteria</taxon>
        <taxon>Pseudomonadati</taxon>
        <taxon>Pseudomonadota</taxon>
        <taxon>Gammaproteobacteria</taxon>
        <taxon>Chromatiales</taxon>
        <taxon>Chromatiaceae</taxon>
        <taxon>Allochromatium</taxon>
    </lineage>
</organism>
<dbReference type="Proteomes" id="UP000592294">
    <property type="component" value="Unassembled WGS sequence"/>
</dbReference>
<dbReference type="PANTHER" id="PTHR38039:SF1">
    <property type="entry name" value="TOXIN YOEB"/>
    <property type="match status" value="1"/>
</dbReference>
<comment type="similarity">
    <text evidence="1">Belongs to the YoeB family.</text>
</comment>
<dbReference type="InterPro" id="IPR035093">
    <property type="entry name" value="RelE/ParE_toxin_dom_sf"/>
</dbReference>
<gene>
    <name evidence="7" type="ORF">HW932_01515</name>
</gene>
<evidence type="ECO:0000256" key="6">
    <source>
        <dbReference type="ARBA" id="ARBA00030388"/>
    </source>
</evidence>
<evidence type="ECO:0000256" key="3">
    <source>
        <dbReference type="ARBA" id="ARBA00022722"/>
    </source>
</evidence>
<dbReference type="EMBL" id="JABZEO010000001">
    <property type="protein sequence ID" value="NVZ07939.1"/>
    <property type="molecule type" value="Genomic_DNA"/>
</dbReference>
<sequence>MRSLVFEGRTWEVYEDLRHCDKRMHKNLCAILKEMLRDDPSSGLGKPEALRHNLSGFWSRRLSQKDRVVYKFDDTHIYIFAIGGHYDSFEP</sequence>
<keyword evidence="5" id="KW-0378">Hydrolase</keyword>
<keyword evidence="2" id="KW-1277">Toxin-antitoxin system</keyword>
<keyword evidence="4" id="KW-0255">Endonuclease</keyword>
<dbReference type="RefSeq" id="WP_176974733.1">
    <property type="nucleotide sequence ID" value="NZ_JABZEO010000001.1"/>
</dbReference>
<keyword evidence="3" id="KW-0540">Nuclease</keyword>
<dbReference type="Gene3D" id="3.30.2310.20">
    <property type="entry name" value="RelE-like"/>
    <property type="match status" value="1"/>
</dbReference>
<evidence type="ECO:0000313" key="7">
    <source>
        <dbReference type="EMBL" id="NVZ07939.1"/>
    </source>
</evidence>
<reference evidence="7 8" key="1">
    <citation type="submission" date="2020-06" db="EMBL/GenBank/DDBJ databases">
        <title>Whole-genome sequence of Allochromatium humboldtianum DSM 21881, type strain.</title>
        <authorList>
            <person name="Kyndt J.A."/>
            <person name="Meyer T.E."/>
        </authorList>
    </citation>
    <scope>NUCLEOTIDE SEQUENCE [LARGE SCALE GENOMIC DNA]</scope>
    <source>
        <strain evidence="7 8">DSM 21881</strain>
    </source>
</reference>
<proteinExistence type="inferred from homology"/>
<evidence type="ECO:0000256" key="1">
    <source>
        <dbReference type="ARBA" id="ARBA00008172"/>
    </source>
</evidence>
<dbReference type="AlphaFoldDB" id="A0A850R068"/>
<dbReference type="NCBIfam" id="TIGR02116">
    <property type="entry name" value="toxin_Txe_YoeB"/>
    <property type="match status" value="1"/>
</dbReference>
<keyword evidence="8" id="KW-1185">Reference proteome</keyword>
<evidence type="ECO:0000256" key="4">
    <source>
        <dbReference type="ARBA" id="ARBA00022759"/>
    </source>
</evidence>
<dbReference type="InterPro" id="IPR009614">
    <property type="entry name" value="YoeB_toxin"/>
</dbReference>
<evidence type="ECO:0000313" key="8">
    <source>
        <dbReference type="Proteomes" id="UP000592294"/>
    </source>
</evidence>
<dbReference type="SUPFAM" id="SSF143011">
    <property type="entry name" value="RelE-like"/>
    <property type="match status" value="1"/>
</dbReference>
<dbReference type="PANTHER" id="PTHR38039">
    <property type="entry name" value="TOXIN YOEB"/>
    <property type="match status" value="1"/>
</dbReference>
<dbReference type="GO" id="GO:0016787">
    <property type="term" value="F:hydrolase activity"/>
    <property type="evidence" value="ECO:0007669"/>
    <property type="project" value="UniProtKB-KW"/>
</dbReference>
<comment type="caution">
    <text evidence="7">The sequence shown here is derived from an EMBL/GenBank/DDBJ whole genome shotgun (WGS) entry which is preliminary data.</text>
</comment>
<name>A0A850R068_9GAMM</name>
<evidence type="ECO:0000256" key="5">
    <source>
        <dbReference type="ARBA" id="ARBA00022801"/>
    </source>
</evidence>
<dbReference type="GO" id="GO:0006401">
    <property type="term" value="P:RNA catabolic process"/>
    <property type="evidence" value="ECO:0007669"/>
    <property type="project" value="InterPro"/>
</dbReference>
<dbReference type="GO" id="GO:0004519">
    <property type="term" value="F:endonuclease activity"/>
    <property type="evidence" value="ECO:0007669"/>
    <property type="project" value="UniProtKB-KW"/>
</dbReference>